<name>A0ABX7KB97_9SPHN</name>
<dbReference type="EMBL" id="CP061510">
    <property type="protein sequence ID" value="QSB45274.1"/>
    <property type="molecule type" value="Genomic_DNA"/>
</dbReference>
<keyword evidence="2" id="KW-1185">Reference proteome</keyword>
<sequence>MTADKLLDAFGGSWERLLAAAKPDKDGILVIRDSDLNPEQRKAMRD</sequence>
<reference evidence="1 2" key="1">
    <citation type="submission" date="2020-09" db="EMBL/GenBank/DDBJ databases">
        <title>Complete genome sequence of altererythrobacter flavus SS-21NJ, isolated from Dongying oil sludge in Shandong province.</title>
        <authorList>
            <person name="Sun S."/>
            <person name="Zhang Z."/>
        </authorList>
    </citation>
    <scope>NUCLEOTIDE SEQUENCE [LARGE SCALE GENOMIC DNA]</scope>
    <source>
        <strain evidence="1 2">SS-21NJ</strain>
    </source>
</reference>
<organism evidence="1 2">
    <name type="scientific">Tsuneonella flava</name>
    <dbReference type="NCBI Taxonomy" id="2055955"/>
    <lineage>
        <taxon>Bacteria</taxon>
        <taxon>Pseudomonadati</taxon>
        <taxon>Pseudomonadota</taxon>
        <taxon>Alphaproteobacteria</taxon>
        <taxon>Sphingomonadales</taxon>
        <taxon>Erythrobacteraceae</taxon>
        <taxon>Tsuneonella</taxon>
    </lineage>
</organism>
<evidence type="ECO:0000313" key="1">
    <source>
        <dbReference type="EMBL" id="QSB45274.1"/>
    </source>
</evidence>
<dbReference type="RefSeq" id="WP_157935751.1">
    <property type="nucleotide sequence ID" value="NZ_CP061510.1"/>
</dbReference>
<accession>A0ABX7KB97</accession>
<evidence type="ECO:0000313" key="2">
    <source>
        <dbReference type="Proteomes" id="UP000663637"/>
    </source>
</evidence>
<dbReference type="Proteomes" id="UP000663637">
    <property type="component" value="Chromosome"/>
</dbReference>
<proteinExistence type="predicted"/>
<gene>
    <name evidence="1" type="ORF">IDJ81_03845</name>
</gene>
<protein>
    <submittedName>
        <fullName evidence="1">Uncharacterized protein</fullName>
    </submittedName>
</protein>